<evidence type="ECO:0000313" key="1">
    <source>
        <dbReference type="EMBL" id="BAD81559.1"/>
    </source>
</evidence>
<sequence>MLATRCRRPLDATIHRSLDTASHYRVSNSGWREGMLGYRCFRMEGDDIEVVAMLKKRRLLLRRHGEARWSGGESYGDAITGRSAA</sequence>
<reference evidence="2" key="1">
    <citation type="journal article" date="2002" name="Nature">
        <title>The genome sequence and structure of rice chromosome 1.</title>
        <authorList>
            <person name="Sasaki T."/>
            <person name="Matsumoto T."/>
            <person name="Yamamoto K."/>
            <person name="Sakata K."/>
            <person name="Baba T."/>
            <person name="Katayose Y."/>
            <person name="Wu J."/>
            <person name="Niimura Y."/>
            <person name="Cheng Z."/>
            <person name="Nagamura Y."/>
            <person name="Antonio B.A."/>
            <person name="Kanamori H."/>
            <person name="Hosokawa S."/>
            <person name="Masukawa M."/>
            <person name="Arikawa K."/>
            <person name="Chiden Y."/>
            <person name="Hayashi M."/>
            <person name="Okamoto M."/>
            <person name="Ando T."/>
            <person name="Aoki H."/>
            <person name="Arita K."/>
            <person name="Hamada M."/>
            <person name="Harada C."/>
            <person name="Hijishita S."/>
            <person name="Honda M."/>
            <person name="Ichikawa Y."/>
            <person name="Idonuma A."/>
            <person name="Iijima M."/>
            <person name="Ikeda M."/>
            <person name="Ikeno M."/>
            <person name="Itoh S."/>
            <person name="Itoh T."/>
            <person name="Itoh Y."/>
            <person name="Itoh Y."/>
            <person name="Iwabuchi A."/>
            <person name="Kamiya K."/>
            <person name="Karasawa W."/>
            <person name="Katagiri S."/>
            <person name="Kikuta A."/>
            <person name="Kobayashi N."/>
            <person name="Kono I."/>
            <person name="Machita K."/>
            <person name="Maehara T."/>
            <person name="Mizuno H."/>
            <person name="Mizubayashi T."/>
            <person name="Mukai Y."/>
            <person name="Nagasaki H."/>
            <person name="Nakashima M."/>
            <person name="Nakama Y."/>
            <person name="Nakamichi Y."/>
            <person name="Nakamura M."/>
            <person name="Namiki N."/>
            <person name="Negishi M."/>
            <person name="Ohta I."/>
            <person name="Ono N."/>
            <person name="Saji S."/>
            <person name="Sakai K."/>
            <person name="Shibata M."/>
            <person name="Shimokawa T."/>
            <person name="Shomura A."/>
            <person name="Song J."/>
            <person name="Takazaki Y."/>
            <person name="Terasawa K."/>
            <person name="Tsuji K."/>
            <person name="Waki K."/>
            <person name="Yamagata H."/>
            <person name="Yamane H."/>
            <person name="Yoshiki S."/>
            <person name="Yoshihara R."/>
            <person name="Yukawa K."/>
            <person name="Zhong H."/>
            <person name="Iwama H."/>
            <person name="Endo T."/>
            <person name="Ito H."/>
            <person name="Hahn J.H."/>
            <person name="Kim H.I."/>
            <person name="Eun M.Y."/>
            <person name="Yano M."/>
            <person name="Jiang J."/>
            <person name="Gojobori T."/>
        </authorList>
    </citation>
    <scope>NUCLEOTIDE SEQUENCE</scope>
</reference>
<dbReference type="Proteomes" id="UP000817658">
    <property type="component" value="Chromosome 1"/>
</dbReference>
<dbReference type="AlphaFoldDB" id="Q5N7D8"/>
<proteinExistence type="predicted"/>
<dbReference type="EMBL" id="AP003020">
    <property type="protein sequence ID" value="BAD81559.1"/>
    <property type="molecule type" value="Genomic_DNA"/>
</dbReference>
<organism evidence="2">
    <name type="scientific">Oryza sativa subsp. japonica</name>
    <name type="common">Rice</name>
    <dbReference type="NCBI Taxonomy" id="39947"/>
    <lineage>
        <taxon>Eukaryota</taxon>
        <taxon>Viridiplantae</taxon>
        <taxon>Streptophyta</taxon>
        <taxon>Embryophyta</taxon>
        <taxon>Tracheophyta</taxon>
        <taxon>Spermatophyta</taxon>
        <taxon>Magnoliopsida</taxon>
        <taxon>Liliopsida</taxon>
        <taxon>Poales</taxon>
        <taxon>Poaceae</taxon>
        <taxon>BOP clade</taxon>
        <taxon>Oryzoideae</taxon>
        <taxon>Oryzeae</taxon>
        <taxon>Oryzinae</taxon>
        <taxon>Oryza</taxon>
        <taxon>Oryza sativa</taxon>
    </lineage>
</organism>
<dbReference type="EMBL" id="AP003631">
    <property type="protein sequence ID" value="BAD82618.1"/>
    <property type="molecule type" value="Genomic_DNA"/>
</dbReference>
<reference evidence="3" key="3">
    <citation type="journal article" date="2008" name="Nucleic Acids Res.">
        <title>The rice annotation project database (RAP-DB): 2008 update.</title>
        <authorList>
            <consortium name="The rice annotation project (RAP)"/>
        </authorList>
    </citation>
    <scope>GENOME REANNOTATION</scope>
    <source>
        <strain evidence="3">cv. Nipponbare</strain>
    </source>
</reference>
<evidence type="ECO:0000313" key="3">
    <source>
        <dbReference type="Proteomes" id="UP000000763"/>
    </source>
</evidence>
<name>Q5N7D8_ORYSJ</name>
<gene>
    <name evidence="1" type="ORF">P0498A12.17</name>
    <name evidence="2" type="ORF">P0581F09.38</name>
</gene>
<accession>Q5N7D8</accession>
<dbReference type="Proteomes" id="UP000000763">
    <property type="component" value="Chromosome 1"/>
</dbReference>
<reference evidence="3" key="2">
    <citation type="journal article" date="2005" name="Nature">
        <title>The map-based sequence of the rice genome.</title>
        <authorList>
            <consortium name="International rice genome sequencing project (IRGSP)"/>
            <person name="Matsumoto T."/>
            <person name="Wu J."/>
            <person name="Kanamori H."/>
            <person name="Katayose Y."/>
            <person name="Fujisawa M."/>
            <person name="Namiki N."/>
            <person name="Mizuno H."/>
            <person name="Yamamoto K."/>
            <person name="Antonio B.A."/>
            <person name="Baba T."/>
            <person name="Sakata K."/>
            <person name="Nagamura Y."/>
            <person name="Aoki H."/>
            <person name="Arikawa K."/>
            <person name="Arita K."/>
            <person name="Bito T."/>
            <person name="Chiden Y."/>
            <person name="Fujitsuka N."/>
            <person name="Fukunaka R."/>
            <person name="Hamada M."/>
            <person name="Harada C."/>
            <person name="Hayashi A."/>
            <person name="Hijishita S."/>
            <person name="Honda M."/>
            <person name="Hosokawa S."/>
            <person name="Ichikawa Y."/>
            <person name="Idonuma A."/>
            <person name="Iijima M."/>
            <person name="Ikeda M."/>
            <person name="Ikeno M."/>
            <person name="Ito K."/>
            <person name="Ito S."/>
            <person name="Ito T."/>
            <person name="Ito Y."/>
            <person name="Ito Y."/>
            <person name="Iwabuchi A."/>
            <person name="Kamiya K."/>
            <person name="Karasawa W."/>
            <person name="Kurita K."/>
            <person name="Katagiri S."/>
            <person name="Kikuta A."/>
            <person name="Kobayashi H."/>
            <person name="Kobayashi N."/>
            <person name="Machita K."/>
            <person name="Maehara T."/>
            <person name="Masukawa M."/>
            <person name="Mizubayashi T."/>
            <person name="Mukai Y."/>
            <person name="Nagasaki H."/>
            <person name="Nagata Y."/>
            <person name="Naito S."/>
            <person name="Nakashima M."/>
            <person name="Nakama Y."/>
            <person name="Nakamichi Y."/>
            <person name="Nakamura M."/>
            <person name="Meguro A."/>
            <person name="Negishi M."/>
            <person name="Ohta I."/>
            <person name="Ohta T."/>
            <person name="Okamoto M."/>
            <person name="Ono N."/>
            <person name="Saji S."/>
            <person name="Sakaguchi M."/>
            <person name="Sakai K."/>
            <person name="Shibata M."/>
            <person name="Shimokawa T."/>
            <person name="Song J."/>
            <person name="Takazaki Y."/>
            <person name="Terasawa K."/>
            <person name="Tsugane M."/>
            <person name="Tsuji K."/>
            <person name="Ueda S."/>
            <person name="Waki K."/>
            <person name="Yamagata H."/>
            <person name="Yamamoto M."/>
            <person name="Yamamoto S."/>
            <person name="Yamane H."/>
            <person name="Yoshiki S."/>
            <person name="Yoshihara R."/>
            <person name="Yukawa K."/>
            <person name="Zhong H."/>
            <person name="Yano M."/>
            <person name="Yuan Q."/>
            <person name="Ouyang S."/>
            <person name="Liu J."/>
            <person name="Jones K.M."/>
            <person name="Gansberger K."/>
            <person name="Moffat K."/>
            <person name="Hill J."/>
            <person name="Bera J."/>
            <person name="Fadrosh D."/>
            <person name="Jin S."/>
            <person name="Johri S."/>
            <person name="Kim M."/>
            <person name="Overton L."/>
            <person name="Reardon M."/>
            <person name="Tsitrin T."/>
            <person name="Vuong H."/>
            <person name="Weaver B."/>
            <person name="Ciecko A."/>
            <person name="Tallon L."/>
            <person name="Jackson J."/>
            <person name="Pai G."/>
            <person name="Aken S.V."/>
            <person name="Utterback T."/>
            <person name="Reidmuller S."/>
            <person name="Feldblyum T."/>
            <person name="Hsiao J."/>
            <person name="Zismann V."/>
            <person name="Iobst S."/>
            <person name="de Vazeille A.R."/>
            <person name="Buell C.R."/>
            <person name="Ying K."/>
            <person name="Li Y."/>
            <person name="Lu T."/>
            <person name="Huang Y."/>
            <person name="Zhao Q."/>
            <person name="Feng Q."/>
            <person name="Zhang L."/>
            <person name="Zhu J."/>
            <person name="Weng Q."/>
            <person name="Mu J."/>
            <person name="Lu Y."/>
            <person name="Fan D."/>
            <person name="Liu Y."/>
            <person name="Guan J."/>
            <person name="Zhang Y."/>
            <person name="Yu S."/>
            <person name="Liu X."/>
            <person name="Zhang Y."/>
            <person name="Hong G."/>
            <person name="Han B."/>
            <person name="Choisne N."/>
            <person name="Demange N."/>
            <person name="Orjeda G."/>
            <person name="Samain S."/>
            <person name="Cattolico L."/>
            <person name="Pelletier E."/>
            <person name="Couloux A."/>
            <person name="Segurens B."/>
            <person name="Wincker P."/>
            <person name="D'Hont A."/>
            <person name="Scarpelli C."/>
            <person name="Weissenbach J."/>
            <person name="Salanoubat M."/>
            <person name="Quetier F."/>
            <person name="Yu Y."/>
            <person name="Kim H.R."/>
            <person name="Rambo T."/>
            <person name="Currie J."/>
            <person name="Collura K."/>
            <person name="Luo M."/>
            <person name="Yang T."/>
            <person name="Ammiraju J.S.S."/>
            <person name="Engler F."/>
            <person name="Soderlund C."/>
            <person name="Wing R.A."/>
            <person name="Palmer L.E."/>
            <person name="de la Bastide M."/>
            <person name="Spiegel L."/>
            <person name="Nascimento L."/>
            <person name="Zutavern T."/>
            <person name="O'Shaughnessy A."/>
            <person name="Dike S."/>
            <person name="Dedhia N."/>
            <person name="Preston R."/>
            <person name="Balija V."/>
            <person name="McCombie W.R."/>
            <person name="Chow T."/>
            <person name="Chen H."/>
            <person name="Chung M."/>
            <person name="Chen C."/>
            <person name="Shaw J."/>
            <person name="Wu H."/>
            <person name="Hsiao K."/>
            <person name="Chao Y."/>
            <person name="Chu M."/>
            <person name="Cheng C."/>
            <person name="Hour A."/>
            <person name="Lee P."/>
            <person name="Lin S."/>
            <person name="Lin Y."/>
            <person name="Liou J."/>
            <person name="Liu S."/>
            <person name="Hsing Y."/>
            <person name="Raghuvanshi S."/>
            <person name="Mohanty A."/>
            <person name="Bharti A.K."/>
            <person name="Gaur A."/>
            <person name="Gupta V."/>
            <person name="Kumar D."/>
            <person name="Ravi V."/>
            <person name="Vij S."/>
            <person name="Kapur A."/>
            <person name="Khurana P."/>
            <person name="Khurana P."/>
            <person name="Khurana J.P."/>
            <person name="Tyagi A.K."/>
            <person name="Gaikwad K."/>
            <person name="Singh A."/>
            <person name="Dalal V."/>
            <person name="Srivastava S."/>
            <person name="Dixit A."/>
            <person name="Pal A.K."/>
            <person name="Ghazi I.A."/>
            <person name="Yadav M."/>
            <person name="Pandit A."/>
            <person name="Bhargava A."/>
            <person name="Sureshbabu K."/>
            <person name="Batra K."/>
            <person name="Sharma T.R."/>
            <person name="Mohapatra T."/>
            <person name="Singh N.K."/>
            <person name="Messing J."/>
            <person name="Nelson A.B."/>
            <person name="Fuks G."/>
            <person name="Kavchok S."/>
            <person name="Keizer G."/>
            <person name="Linton E."/>
            <person name="Llaca V."/>
            <person name="Song R."/>
            <person name="Tanyolac B."/>
            <person name="Young S."/>
            <person name="Ho-Il K."/>
            <person name="Hahn J.H."/>
            <person name="Sangsakoo G."/>
            <person name="Vanavichit A."/>
            <person name="de Mattos Luiz.A.T."/>
            <person name="Zimmer P.D."/>
            <person name="Malone G."/>
            <person name="Dellagostin O."/>
            <person name="de Oliveira A.C."/>
            <person name="Bevan M."/>
            <person name="Bancroft I."/>
            <person name="Minx P."/>
            <person name="Cordum H."/>
            <person name="Wilson R."/>
            <person name="Cheng Z."/>
            <person name="Jin W."/>
            <person name="Jiang J."/>
            <person name="Leong S.A."/>
            <person name="Iwama H."/>
            <person name="Gojobori T."/>
            <person name="Itoh T."/>
            <person name="Niimura Y."/>
            <person name="Fujii Y."/>
            <person name="Habara T."/>
            <person name="Sakai H."/>
            <person name="Sato Y."/>
            <person name="Wilson G."/>
            <person name="Kumar K."/>
            <person name="McCouch S."/>
            <person name="Juretic N."/>
            <person name="Hoen D."/>
            <person name="Wright S."/>
            <person name="Bruskiewich R."/>
            <person name="Bureau T."/>
            <person name="Miyao A."/>
            <person name="Hirochika H."/>
            <person name="Nishikawa T."/>
            <person name="Kadowaki K."/>
            <person name="Sugiura M."/>
            <person name="Burr B."/>
            <person name="Sasaki T."/>
        </authorList>
    </citation>
    <scope>NUCLEOTIDE SEQUENCE [LARGE SCALE GENOMIC DNA]</scope>
    <source>
        <strain evidence="3">cv. Nipponbare</strain>
    </source>
</reference>
<evidence type="ECO:0000313" key="2">
    <source>
        <dbReference type="EMBL" id="BAD82618.1"/>
    </source>
</evidence>
<protein>
    <submittedName>
        <fullName evidence="2">Uncharacterized protein</fullName>
    </submittedName>
</protein>